<dbReference type="PANTHER" id="PTHR43667:SF1">
    <property type="entry name" value="CYCLOPROPANE-FATTY-ACYL-PHOSPHOLIPID SYNTHASE"/>
    <property type="match status" value="1"/>
</dbReference>
<reference evidence="6" key="1">
    <citation type="journal article" date="2022" name="Int. J. Syst. Evol. Microbiol.">
        <title>Pseudomonas aegrilactucae sp. nov. and Pseudomonas morbosilactucae sp. nov., pathogens causing bacterial rot of lettuce in Japan.</title>
        <authorList>
            <person name="Sawada H."/>
            <person name="Fujikawa T."/>
            <person name="Satou M."/>
        </authorList>
    </citation>
    <scope>NUCLEOTIDE SEQUENCE</scope>
    <source>
        <strain evidence="6">0166_1</strain>
    </source>
</reference>
<evidence type="ECO:0000256" key="3">
    <source>
        <dbReference type="ARBA" id="ARBA00022679"/>
    </source>
</evidence>
<dbReference type="Pfam" id="PF02353">
    <property type="entry name" value="CMAS"/>
    <property type="match status" value="1"/>
</dbReference>
<dbReference type="EMBL" id="CP087164">
    <property type="protein sequence ID" value="UGS36415.1"/>
    <property type="molecule type" value="Genomic_DNA"/>
</dbReference>
<evidence type="ECO:0000256" key="4">
    <source>
        <dbReference type="ARBA" id="ARBA00022691"/>
    </source>
</evidence>
<dbReference type="GO" id="GO:0008610">
    <property type="term" value="P:lipid biosynthetic process"/>
    <property type="evidence" value="ECO:0007669"/>
    <property type="project" value="InterPro"/>
</dbReference>
<keyword evidence="5" id="KW-0443">Lipid metabolism</keyword>
<dbReference type="AlphaFoldDB" id="A0A9E6XY87"/>
<dbReference type="PANTHER" id="PTHR43667">
    <property type="entry name" value="CYCLOPROPANE-FATTY-ACYL-PHOSPHOLIPID SYNTHASE"/>
    <property type="match status" value="1"/>
</dbReference>
<dbReference type="Proteomes" id="UP001162834">
    <property type="component" value="Chromosome"/>
</dbReference>
<evidence type="ECO:0000256" key="1">
    <source>
        <dbReference type="ARBA" id="ARBA00010815"/>
    </source>
</evidence>
<keyword evidence="2" id="KW-0489">Methyltransferase</keyword>
<evidence type="ECO:0000256" key="5">
    <source>
        <dbReference type="ARBA" id="ARBA00023098"/>
    </source>
</evidence>
<sequence length="465" mass="50447">MVPVSTPDRAGLVSCAFVPMRLLSGRSTSAPRTAAQQVRRALAAVAGGRFAALPFPLVFWDGSVLPAAAGPADAPAIHVEREALGQLLHEPNQLGLTRAFVTGQLRFDGELREALALRNRFGGASLSPRELAAVGALALHLAGVDALRPPRVPDCELRPRGHRHSLRRDRDAVRHHYDVSNAFYRRLLGPTLVYSCAYFEDPDDPLDAAQERKLERICRKLRLEPGERLLDIGCGWGSLVRHAAEHHGVRAVGITVSERQAELARERVRDAGLADRVEIRVADYREVADGPYDKIASVGMYEHVGRAQLGAYAGQIAALLRPGGLALNHGISSLASSPAGAKSLIQRYVFPDGELQPVADVVAALQRAGLETRDVESMREHYALTLWRWLDNLEAHREAIVAEVGIERLRVWQLYMTGSALAFEDGDITIYQVIVARDGAAHGLPLSRGDLAADARAVAPGDGRA</sequence>
<dbReference type="KEGG" id="sbae:DSM104329_02819"/>
<dbReference type="InterPro" id="IPR050723">
    <property type="entry name" value="CFA/CMAS"/>
</dbReference>
<accession>A0A9E6XY87</accession>
<keyword evidence="7" id="KW-1185">Reference proteome</keyword>
<name>A0A9E6XY87_9ACTN</name>
<proteinExistence type="inferred from homology"/>
<comment type="similarity">
    <text evidence="1">Belongs to the CFA/CMAS family.</text>
</comment>
<evidence type="ECO:0000313" key="7">
    <source>
        <dbReference type="Proteomes" id="UP001162834"/>
    </source>
</evidence>
<keyword evidence="3" id="KW-0808">Transferase</keyword>
<dbReference type="CDD" id="cd02440">
    <property type="entry name" value="AdoMet_MTases"/>
    <property type="match status" value="1"/>
</dbReference>
<evidence type="ECO:0008006" key="8">
    <source>
        <dbReference type="Google" id="ProtNLM"/>
    </source>
</evidence>
<evidence type="ECO:0000256" key="2">
    <source>
        <dbReference type="ARBA" id="ARBA00022603"/>
    </source>
</evidence>
<dbReference type="Gene3D" id="3.40.50.150">
    <property type="entry name" value="Vaccinia Virus protein VP39"/>
    <property type="match status" value="1"/>
</dbReference>
<protein>
    <recommendedName>
        <fullName evidence="8">Cyclopropane-fatty-acyl-phospholipid synthase</fullName>
    </recommendedName>
</protein>
<organism evidence="6 7">
    <name type="scientific">Capillimicrobium parvum</name>
    <dbReference type="NCBI Taxonomy" id="2884022"/>
    <lineage>
        <taxon>Bacteria</taxon>
        <taxon>Bacillati</taxon>
        <taxon>Actinomycetota</taxon>
        <taxon>Thermoleophilia</taxon>
        <taxon>Solirubrobacterales</taxon>
        <taxon>Capillimicrobiaceae</taxon>
        <taxon>Capillimicrobium</taxon>
    </lineage>
</organism>
<dbReference type="GO" id="GO:0032259">
    <property type="term" value="P:methylation"/>
    <property type="evidence" value="ECO:0007669"/>
    <property type="project" value="UniProtKB-KW"/>
</dbReference>
<gene>
    <name evidence="6" type="ORF">DSM104329_02819</name>
</gene>
<evidence type="ECO:0000313" key="6">
    <source>
        <dbReference type="EMBL" id="UGS36415.1"/>
    </source>
</evidence>
<dbReference type="InterPro" id="IPR029063">
    <property type="entry name" value="SAM-dependent_MTases_sf"/>
</dbReference>
<dbReference type="GO" id="GO:0008168">
    <property type="term" value="F:methyltransferase activity"/>
    <property type="evidence" value="ECO:0007669"/>
    <property type="project" value="UniProtKB-KW"/>
</dbReference>
<dbReference type="InterPro" id="IPR003333">
    <property type="entry name" value="CMAS"/>
</dbReference>
<dbReference type="PIRSF" id="PIRSF003085">
    <property type="entry name" value="CMAS"/>
    <property type="match status" value="1"/>
</dbReference>
<dbReference type="SUPFAM" id="SSF53335">
    <property type="entry name" value="S-adenosyl-L-methionine-dependent methyltransferases"/>
    <property type="match status" value="1"/>
</dbReference>
<keyword evidence="4" id="KW-0949">S-adenosyl-L-methionine</keyword>